<evidence type="ECO:0000313" key="2">
    <source>
        <dbReference type="EMBL" id="KKM24537.1"/>
    </source>
</evidence>
<sequence length="366" mass="41773">MTWIRVDDDVIDHPKTYRLARLLGSDRTTAFGLLCATWGYAARHHVNGDLTNIELAALHGRLGLPVDSGSDIRQTLIQAGWIDLTPDGRYLLHDWTERQGKLIEHKTKQRNAKREDRQLRGPRWEKISIGIRRDRAGWRCECDGRCGRSHSGRCPSKEDDRGQYGPIKLEVAHINGDQQNHNDGNLLAMCRSCHKRYDHLKGFTKSGRRKELIDRDSNRRLIEPLDRPSVEQGQPKDSLRDDTKTERNGTSSAKAEEEASSRENPNRYYIACTVALNRGMQENPTIEGEWIPVSASSQVGRVTWCEDDIPLGIVEEIILERAKAYRCTTQNRGPRSLKYFDRAVRETWERGHQSRSDAKVSAVLGQ</sequence>
<gene>
    <name evidence="2" type="ORF">LCGC14_1604160</name>
</gene>
<organism evidence="2">
    <name type="scientific">marine sediment metagenome</name>
    <dbReference type="NCBI Taxonomy" id="412755"/>
    <lineage>
        <taxon>unclassified sequences</taxon>
        <taxon>metagenomes</taxon>
        <taxon>ecological metagenomes</taxon>
    </lineage>
</organism>
<name>A0A0F9IAP0_9ZZZZ</name>
<feature type="compositionally biased region" description="Basic and acidic residues" evidence="1">
    <location>
        <begin position="237"/>
        <end position="247"/>
    </location>
</feature>
<feature type="compositionally biased region" description="Basic and acidic residues" evidence="1">
    <location>
        <begin position="209"/>
        <end position="229"/>
    </location>
</feature>
<comment type="caution">
    <text evidence="2">The sequence shown here is derived from an EMBL/GenBank/DDBJ whole genome shotgun (WGS) entry which is preliminary data.</text>
</comment>
<accession>A0A0F9IAP0</accession>
<dbReference type="AlphaFoldDB" id="A0A0F9IAP0"/>
<evidence type="ECO:0000256" key="1">
    <source>
        <dbReference type="SAM" id="MobiDB-lite"/>
    </source>
</evidence>
<reference evidence="2" key="1">
    <citation type="journal article" date="2015" name="Nature">
        <title>Complex archaea that bridge the gap between prokaryotes and eukaryotes.</title>
        <authorList>
            <person name="Spang A."/>
            <person name="Saw J.H."/>
            <person name="Jorgensen S.L."/>
            <person name="Zaremba-Niedzwiedzka K."/>
            <person name="Martijn J."/>
            <person name="Lind A.E."/>
            <person name="van Eijk R."/>
            <person name="Schleper C."/>
            <person name="Guy L."/>
            <person name="Ettema T.J."/>
        </authorList>
    </citation>
    <scope>NUCLEOTIDE SEQUENCE</scope>
</reference>
<proteinExistence type="predicted"/>
<protein>
    <recommendedName>
        <fullName evidence="3">HNH nuclease domain-containing protein</fullName>
    </recommendedName>
</protein>
<feature type="region of interest" description="Disordered" evidence="1">
    <location>
        <begin position="209"/>
        <end position="262"/>
    </location>
</feature>
<evidence type="ECO:0008006" key="3">
    <source>
        <dbReference type="Google" id="ProtNLM"/>
    </source>
</evidence>
<dbReference type="EMBL" id="LAZR01012905">
    <property type="protein sequence ID" value="KKM24537.1"/>
    <property type="molecule type" value="Genomic_DNA"/>
</dbReference>